<dbReference type="Proteomes" id="UP001434883">
    <property type="component" value="Unassembled WGS sequence"/>
</dbReference>
<protein>
    <submittedName>
        <fullName evidence="1">Uncharacterized protein</fullName>
    </submittedName>
</protein>
<reference evidence="1 2" key="1">
    <citation type="submission" date="2021-06" db="EMBL/GenBank/DDBJ databases">
        <authorList>
            <person name="Palmer J.M."/>
        </authorList>
    </citation>
    <scope>NUCLEOTIDE SEQUENCE [LARGE SCALE GENOMIC DNA]</scope>
    <source>
        <strain evidence="1 2">XC_2019</strain>
        <tissue evidence="1">Muscle</tissue>
    </source>
</reference>
<sequence>EKYNPENFPYGQGVVVLPSPPGSPVKDRLFLPSILVLNDCGISKAGDRSDIEAFCAHVLELDLAYNQLNDWGE</sequence>
<accession>A0ABV0QTK8</accession>
<proteinExistence type="predicted"/>
<keyword evidence="2" id="KW-1185">Reference proteome</keyword>
<comment type="caution">
    <text evidence="1">The sequence shown here is derived from an EMBL/GenBank/DDBJ whole genome shotgun (WGS) entry which is preliminary data.</text>
</comment>
<dbReference type="EMBL" id="JAHRIN010020247">
    <property type="protein sequence ID" value="MEQ2198682.1"/>
    <property type="molecule type" value="Genomic_DNA"/>
</dbReference>
<name>A0ABV0QTK8_9TELE</name>
<evidence type="ECO:0000313" key="2">
    <source>
        <dbReference type="Proteomes" id="UP001434883"/>
    </source>
</evidence>
<feature type="non-terminal residue" evidence="1">
    <location>
        <position position="73"/>
    </location>
</feature>
<organism evidence="1 2">
    <name type="scientific">Xenoophorus captivus</name>
    <dbReference type="NCBI Taxonomy" id="1517983"/>
    <lineage>
        <taxon>Eukaryota</taxon>
        <taxon>Metazoa</taxon>
        <taxon>Chordata</taxon>
        <taxon>Craniata</taxon>
        <taxon>Vertebrata</taxon>
        <taxon>Euteleostomi</taxon>
        <taxon>Actinopterygii</taxon>
        <taxon>Neopterygii</taxon>
        <taxon>Teleostei</taxon>
        <taxon>Neoteleostei</taxon>
        <taxon>Acanthomorphata</taxon>
        <taxon>Ovalentaria</taxon>
        <taxon>Atherinomorphae</taxon>
        <taxon>Cyprinodontiformes</taxon>
        <taxon>Goodeidae</taxon>
        <taxon>Xenoophorus</taxon>
    </lineage>
</organism>
<feature type="non-terminal residue" evidence="1">
    <location>
        <position position="1"/>
    </location>
</feature>
<gene>
    <name evidence="1" type="ORF">XENOCAPTIV_016584</name>
</gene>
<evidence type="ECO:0000313" key="1">
    <source>
        <dbReference type="EMBL" id="MEQ2198682.1"/>
    </source>
</evidence>